<dbReference type="PANTHER" id="PTHR30250">
    <property type="entry name" value="PST FAMILY PREDICTED COLANIC ACID TRANSPORTER"/>
    <property type="match status" value="1"/>
</dbReference>
<feature type="transmembrane region" description="Helical" evidence="6">
    <location>
        <begin position="441"/>
        <end position="462"/>
    </location>
</feature>
<evidence type="ECO:0000256" key="3">
    <source>
        <dbReference type="ARBA" id="ARBA00022692"/>
    </source>
</evidence>
<comment type="subcellular location">
    <subcellularLocation>
        <location evidence="1">Cell membrane</location>
        <topology evidence="1">Multi-pass membrane protein</topology>
    </subcellularLocation>
</comment>
<dbReference type="RefSeq" id="WP_116494463.1">
    <property type="nucleotide sequence ID" value="NZ_QDFR01000009.1"/>
</dbReference>
<keyword evidence="4 6" id="KW-1133">Transmembrane helix</keyword>
<feature type="transmembrane region" description="Helical" evidence="6">
    <location>
        <begin position="41"/>
        <end position="60"/>
    </location>
</feature>
<evidence type="ECO:0000256" key="5">
    <source>
        <dbReference type="ARBA" id="ARBA00023136"/>
    </source>
</evidence>
<protein>
    <recommendedName>
        <fullName evidence="9">Lipopolysaccharide biosynthesis protein</fullName>
    </recommendedName>
</protein>
<feature type="transmembrane region" description="Helical" evidence="6">
    <location>
        <begin position="83"/>
        <end position="104"/>
    </location>
</feature>
<organism evidence="7 8">
    <name type="scientific">Rhizobium rhizogenes</name>
    <name type="common">Agrobacterium rhizogenes</name>
    <dbReference type="NCBI Taxonomy" id="359"/>
    <lineage>
        <taxon>Bacteria</taxon>
        <taxon>Pseudomonadati</taxon>
        <taxon>Pseudomonadota</taxon>
        <taxon>Alphaproteobacteria</taxon>
        <taxon>Hyphomicrobiales</taxon>
        <taxon>Rhizobiaceae</taxon>
        <taxon>Rhizobium/Agrobacterium group</taxon>
        <taxon>Rhizobium</taxon>
    </lineage>
</organism>
<gene>
    <name evidence="7" type="ORF">DC430_19800</name>
</gene>
<dbReference type="AlphaFoldDB" id="A0AA92C044"/>
<dbReference type="InterPro" id="IPR050833">
    <property type="entry name" value="Poly_Biosynth_Transport"/>
</dbReference>
<dbReference type="PANTHER" id="PTHR30250:SF11">
    <property type="entry name" value="O-ANTIGEN TRANSPORTER-RELATED"/>
    <property type="match status" value="1"/>
</dbReference>
<evidence type="ECO:0000313" key="8">
    <source>
        <dbReference type="Proteomes" id="UP000244335"/>
    </source>
</evidence>
<feature type="transmembrane region" description="Helical" evidence="6">
    <location>
        <begin position="147"/>
        <end position="163"/>
    </location>
</feature>
<feature type="transmembrane region" description="Helical" evidence="6">
    <location>
        <begin position="249"/>
        <end position="270"/>
    </location>
</feature>
<comment type="caution">
    <text evidence="7">The sequence shown here is derived from an EMBL/GenBank/DDBJ whole genome shotgun (WGS) entry which is preliminary data.</text>
</comment>
<feature type="transmembrane region" description="Helical" evidence="6">
    <location>
        <begin position="355"/>
        <end position="378"/>
    </location>
</feature>
<dbReference type="EMBL" id="QDFR01000009">
    <property type="protein sequence ID" value="PVE50814.1"/>
    <property type="molecule type" value="Genomic_DNA"/>
</dbReference>
<evidence type="ECO:0000256" key="4">
    <source>
        <dbReference type="ARBA" id="ARBA00022989"/>
    </source>
</evidence>
<feature type="transmembrane region" description="Helical" evidence="6">
    <location>
        <begin position="110"/>
        <end position="127"/>
    </location>
</feature>
<reference evidence="7 8" key="1">
    <citation type="submission" date="2018-04" db="EMBL/GenBank/DDBJ databases">
        <authorList>
            <person name="Hagen T."/>
        </authorList>
    </citation>
    <scope>NUCLEOTIDE SEQUENCE [LARGE SCALE GENOMIC DNA]</scope>
    <source>
        <strain evidence="7 8">TPD7009</strain>
    </source>
</reference>
<evidence type="ECO:0000256" key="1">
    <source>
        <dbReference type="ARBA" id="ARBA00004651"/>
    </source>
</evidence>
<keyword evidence="5 6" id="KW-0472">Membrane</keyword>
<name>A0AA92C044_RHIRH</name>
<feature type="transmembrane region" description="Helical" evidence="6">
    <location>
        <begin position="169"/>
        <end position="185"/>
    </location>
</feature>
<keyword evidence="3 6" id="KW-0812">Transmembrane</keyword>
<proteinExistence type="predicted"/>
<accession>A0AA92C044</accession>
<feature type="transmembrane region" description="Helical" evidence="6">
    <location>
        <begin position="290"/>
        <end position="306"/>
    </location>
</feature>
<keyword evidence="2" id="KW-1003">Cell membrane</keyword>
<evidence type="ECO:0000313" key="7">
    <source>
        <dbReference type="EMBL" id="PVE50814.1"/>
    </source>
</evidence>
<evidence type="ECO:0000256" key="6">
    <source>
        <dbReference type="SAM" id="Phobius"/>
    </source>
</evidence>
<feature type="transmembrane region" description="Helical" evidence="6">
    <location>
        <begin position="326"/>
        <end position="343"/>
    </location>
</feature>
<sequence length="484" mass="52456">MMSVGRRKTAILLPLALLLANLLNMVGIVVLPKIIDPSQFALFSLASSSGLFLIAVLYEWNRITIMRYSVAVDPGETIRRRSALLRANIVTSIILLISGVISYYVSENRYALVFSMACFFAVSQAMFEARQAFFRADFLDKRYAASLVSRALLGFCLLCLVGYIWNNALLVMCAWAASFAAILILTPSRLGASALQPTDWKTFKFLLKFGGGVAISAIASTLLSPLVRLLASEVISLSDSGKLMLAMDISQKIIGVIGVGISVLTLQATFRAHEFGEHDVVRQRVEMQSIVVFSTILPAVVGFVAVEKHFTSIFVPEVYRDVFLPNIAWCMASAGLIGFRTFALDSIFIVIGRPYVGLVGPGITAVFTIISAFALISLEGVSATSFSKALCLGGVAGLVASFVAARRLCKFRLDLPNLWRTTIAAIAMFTLIQFVRFENTIVDMAASIAAGALVYCAILLASNAFGSHKLLRLALARLKRGNVT</sequence>
<feature type="transmembrane region" description="Helical" evidence="6">
    <location>
        <begin position="417"/>
        <end position="435"/>
    </location>
</feature>
<dbReference type="GO" id="GO:0005886">
    <property type="term" value="C:plasma membrane"/>
    <property type="evidence" value="ECO:0007669"/>
    <property type="project" value="UniProtKB-SubCell"/>
</dbReference>
<evidence type="ECO:0008006" key="9">
    <source>
        <dbReference type="Google" id="ProtNLM"/>
    </source>
</evidence>
<evidence type="ECO:0000256" key="2">
    <source>
        <dbReference type="ARBA" id="ARBA00022475"/>
    </source>
</evidence>
<feature type="transmembrane region" description="Helical" evidence="6">
    <location>
        <begin position="205"/>
        <end position="229"/>
    </location>
</feature>
<dbReference type="Proteomes" id="UP000244335">
    <property type="component" value="Unassembled WGS sequence"/>
</dbReference>
<feature type="transmembrane region" description="Helical" evidence="6">
    <location>
        <begin position="384"/>
        <end position="405"/>
    </location>
</feature>